<protein>
    <submittedName>
        <fullName evidence="1">Uncharacterized protein</fullName>
    </submittedName>
</protein>
<evidence type="ECO:0000313" key="1">
    <source>
        <dbReference type="EMBL" id="CAL1578247.1"/>
    </source>
</evidence>
<accession>A0AAV2JRI0</accession>
<dbReference type="InterPro" id="IPR002423">
    <property type="entry name" value="Cpn60/GroEL/TCP-1"/>
</dbReference>
<dbReference type="Gene3D" id="3.50.7.10">
    <property type="entry name" value="GroEL"/>
    <property type="match status" value="1"/>
</dbReference>
<dbReference type="GO" id="GO:0005737">
    <property type="term" value="C:cytoplasm"/>
    <property type="evidence" value="ECO:0007669"/>
    <property type="project" value="TreeGrafter"/>
</dbReference>
<dbReference type="GO" id="GO:0005524">
    <property type="term" value="F:ATP binding"/>
    <property type="evidence" value="ECO:0007669"/>
    <property type="project" value="InterPro"/>
</dbReference>
<dbReference type="GO" id="GO:0032502">
    <property type="term" value="P:developmental process"/>
    <property type="evidence" value="ECO:0007669"/>
    <property type="project" value="TreeGrafter"/>
</dbReference>
<dbReference type="InterPro" id="IPR027413">
    <property type="entry name" value="GROEL-like_equatorial_sf"/>
</dbReference>
<name>A0AAV2JRI0_KNICA</name>
<proteinExistence type="predicted"/>
<dbReference type="InterPro" id="IPR027410">
    <property type="entry name" value="TCP-1-like_intermed_sf"/>
</dbReference>
<dbReference type="AlphaFoldDB" id="A0AAV2JRI0"/>
<dbReference type="GO" id="GO:1902636">
    <property type="term" value="C:kinociliary basal body"/>
    <property type="evidence" value="ECO:0007669"/>
    <property type="project" value="TreeGrafter"/>
</dbReference>
<dbReference type="Pfam" id="PF00118">
    <property type="entry name" value="Cpn60_TCP1"/>
    <property type="match status" value="1"/>
</dbReference>
<organism evidence="1 2">
    <name type="scientific">Knipowitschia caucasica</name>
    <name type="common">Caucasian dwarf goby</name>
    <name type="synonym">Pomatoschistus caucasicus</name>
    <dbReference type="NCBI Taxonomy" id="637954"/>
    <lineage>
        <taxon>Eukaryota</taxon>
        <taxon>Metazoa</taxon>
        <taxon>Chordata</taxon>
        <taxon>Craniata</taxon>
        <taxon>Vertebrata</taxon>
        <taxon>Euteleostomi</taxon>
        <taxon>Actinopterygii</taxon>
        <taxon>Neopterygii</taxon>
        <taxon>Teleostei</taxon>
        <taxon>Neoteleostei</taxon>
        <taxon>Acanthomorphata</taxon>
        <taxon>Gobiaria</taxon>
        <taxon>Gobiiformes</taxon>
        <taxon>Gobioidei</taxon>
        <taxon>Gobiidae</taxon>
        <taxon>Gobiinae</taxon>
        <taxon>Knipowitschia</taxon>
    </lineage>
</organism>
<gene>
    <name evidence="1" type="ORF">KC01_LOCUS9422</name>
</gene>
<sequence>MDQLLKIGEQVVKDEVDLFLCQKVIHPVLQQYLRDNSIIVIERLGINSMEPVIQLTGSQPVATLHIIPPSAYGNIKEITIKHLGSKTMLHLIPAEEATVCTLILCHRTETMLNELKAACEKADHVLRLTLKDPFALFGGGCSETHLAACIRHKSKSIAMNVPSMLGCTQGEYLLAAEGFCRSLDSVAAALDHDSGRSLTDLTHAHHWTLPTEATTDELDLTLSACSRERRECCVGFLHR</sequence>
<dbReference type="InterPro" id="IPR027409">
    <property type="entry name" value="GroEL-like_apical_dom_sf"/>
</dbReference>
<dbReference type="PANTHER" id="PTHR46787:SF1">
    <property type="entry name" value="MOLECULAR CHAPERONE MKKS"/>
    <property type="match status" value="1"/>
</dbReference>
<reference evidence="1 2" key="1">
    <citation type="submission" date="2024-04" db="EMBL/GenBank/DDBJ databases">
        <authorList>
            <person name="Waldvogel A.-M."/>
            <person name="Schoenle A."/>
        </authorList>
    </citation>
    <scope>NUCLEOTIDE SEQUENCE [LARGE SCALE GENOMIC DNA]</scope>
</reference>
<dbReference type="InterPro" id="IPR028790">
    <property type="entry name" value="MKKS"/>
</dbReference>
<keyword evidence="2" id="KW-1185">Reference proteome</keyword>
<dbReference type="PANTHER" id="PTHR46787">
    <property type="entry name" value="SYNDROMES PUTATIVE CHAPERONIN-RELATED"/>
    <property type="match status" value="1"/>
</dbReference>
<evidence type="ECO:0000313" key="2">
    <source>
        <dbReference type="Proteomes" id="UP001497482"/>
    </source>
</evidence>
<dbReference type="GO" id="GO:0006457">
    <property type="term" value="P:protein folding"/>
    <property type="evidence" value="ECO:0007669"/>
    <property type="project" value="InterPro"/>
</dbReference>
<dbReference type="Proteomes" id="UP001497482">
    <property type="component" value="Chromosome 13"/>
</dbReference>
<dbReference type="EMBL" id="OZ035835">
    <property type="protein sequence ID" value="CAL1578247.1"/>
    <property type="molecule type" value="Genomic_DNA"/>
</dbReference>
<dbReference type="GO" id="GO:0060271">
    <property type="term" value="P:cilium assembly"/>
    <property type="evidence" value="ECO:0007669"/>
    <property type="project" value="InterPro"/>
</dbReference>
<dbReference type="GO" id="GO:0051082">
    <property type="term" value="F:unfolded protein binding"/>
    <property type="evidence" value="ECO:0007669"/>
    <property type="project" value="InterPro"/>
</dbReference>
<dbReference type="Gene3D" id="3.30.260.10">
    <property type="entry name" value="TCP-1-like chaperonin intermediate domain"/>
    <property type="match status" value="1"/>
</dbReference>
<dbReference type="SUPFAM" id="SSF52029">
    <property type="entry name" value="GroEL apical domain-like"/>
    <property type="match status" value="1"/>
</dbReference>
<dbReference type="GO" id="GO:0005634">
    <property type="term" value="C:nucleus"/>
    <property type="evidence" value="ECO:0007669"/>
    <property type="project" value="TreeGrafter"/>
</dbReference>
<dbReference type="GO" id="GO:0051131">
    <property type="term" value="P:chaperone-mediated protein complex assembly"/>
    <property type="evidence" value="ECO:0007669"/>
    <property type="project" value="TreeGrafter"/>
</dbReference>
<dbReference type="Gene3D" id="1.10.560.10">
    <property type="entry name" value="GroEL-like equatorial domain"/>
    <property type="match status" value="1"/>
</dbReference>